<comment type="caution">
    <text evidence="1">The sequence shown here is derived from an EMBL/GenBank/DDBJ whole genome shotgun (WGS) entry which is preliminary data.</text>
</comment>
<evidence type="ECO:0000313" key="1">
    <source>
        <dbReference type="EMBL" id="MCE7510270.1"/>
    </source>
</evidence>
<reference evidence="1" key="1">
    <citation type="submission" date="2022-01" db="EMBL/GenBank/DDBJ databases">
        <authorList>
            <person name="Karlyshev A.V."/>
            <person name="Jaspars M."/>
        </authorList>
    </citation>
    <scope>NUCLEOTIDE SEQUENCE</scope>
    <source>
        <strain evidence="1">AGSA3-2</strain>
    </source>
</reference>
<organism evidence="1 2">
    <name type="scientific">Alloalcanivorax xenomutans</name>
    <dbReference type="NCBI Taxonomy" id="1094342"/>
    <lineage>
        <taxon>Bacteria</taxon>
        <taxon>Pseudomonadati</taxon>
        <taxon>Pseudomonadota</taxon>
        <taxon>Gammaproteobacteria</taxon>
        <taxon>Oceanospirillales</taxon>
        <taxon>Alcanivoracaceae</taxon>
        <taxon>Alloalcanivorax</taxon>
    </lineage>
</organism>
<keyword evidence="2" id="KW-1185">Reference proteome</keyword>
<proteinExistence type="predicted"/>
<name>A0A9Q3ZE51_9GAMM</name>
<dbReference type="AlphaFoldDB" id="A0A9Q3ZE51"/>
<gene>
    <name evidence="1" type="ORF">LZG35_16645</name>
</gene>
<accession>A0A9Q3ZE51</accession>
<sequence length="73" mass="8519">MNKRYIQARLIERGSNFRRFALEHGYHPRTVLQVVDRWAGRQDLPRGRLSFAILRDLSEAIDQDVTPGLRDVA</sequence>
<evidence type="ECO:0008006" key="3">
    <source>
        <dbReference type="Google" id="ProtNLM"/>
    </source>
</evidence>
<protein>
    <recommendedName>
        <fullName evidence="3">Phage-associated protein, BcepMu gp16 family</fullName>
    </recommendedName>
</protein>
<dbReference type="RefSeq" id="WP_233926059.1">
    <property type="nucleotide sequence ID" value="NZ_JAJVKT010000022.1"/>
</dbReference>
<dbReference type="Proteomes" id="UP001107961">
    <property type="component" value="Unassembled WGS sequence"/>
</dbReference>
<evidence type="ECO:0000313" key="2">
    <source>
        <dbReference type="Proteomes" id="UP001107961"/>
    </source>
</evidence>
<dbReference type="EMBL" id="JAJVKT010000022">
    <property type="protein sequence ID" value="MCE7510270.1"/>
    <property type="molecule type" value="Genomic_DNA"/>
</dbReference>